<comment type="similarity">
    <text evidence="1">Belongs to the eukaryotic-type primase small subunit family.</text>
</comment>
<evidence type="ECO:0000256" key="2">
    <source>
        <dbReference type="ARBA" id="ARBA00012417"/>
    </source>
</evidence>
<evidence type="ECO:0000313" key="10">
    <source>
        <dbReference type="EMBL" id="CAF4027429.1"/>
    </source>
</evidence>
<feature type="compositionally biased region" description="Acidic residues" evidence="8">
    <location>
        <begin position="15"/>
        <end position="34"/>
    </location>
</feature>
<accession>A0A816D0P5</accession>
<dbReference type="GO" id="GO:0005759">
    <property type="term" value="C:mitochondrial matrix"/>
    <property type="evidence" value="ECO:0007669"/>
    <property type="project" value="TreeGrafter"/>
</dbReference>
<dbReference type="GO" id="GO:0009411">
    <property type="term" value="P:response to UV"/>
    <property type="evidence" value="ECO:0007669"/>
    <property type="project" value="TreeGrafter"/>
</dbReference>
<protein>
    <recommendedName>
        <fullName evidence="4">DNA-directed primase/polymerase protein</fullName>
        <ecNumber evidence="6">2.7.7.102</ecNumber>
        <ecNumber evidence="2">2.7.7.7</ecNumber>
    </recommendedName>
</protein>
<evidence type="ECO:0000256" key="1">
    <source>
        <dbReference type="ARBA" id="ARBA00009762"/>
    </source>
</evidence>
<comment type="caution">
    <text evidence="9">The sequence shown here is derived from an EMBL/GenBank/DDBJ whole genome shotgun (WGS) entry which is preliminary data.</text>
</comment>
<evidence type="ECO:0000256" key="8">
    <source>
        <dbReference type="SAM" id="MobiDB-lite"/>
    </source>
</evidence>
<reference evidence="9" key="1">
    <citation type="submission" date="2021-02" db="EMBL/GenBank/DDBJ databases">
        <authorList>
            <person name="Nowell W R."/>
        </authorList>
    </citation>
    <scope>NUCLEOTIDE SEQUENCE</scope>
</reference>
<evidence type="ECO:0000256" key="7">
    <source>
        <dbReference type="ARBA" id="ARBA00047303"/>
    </source>
</evidence>
<dbReference type="Proteomes" id="UP000663834">
    <property type="component" value="Unassembled WGS sequence"/>
</dbReference>
<evidence type="ECO:0000313" key="9">
    <source>
        <dbReference type="EMBL" id="CAF1630975.1"/>
    </source>
</evidence>
<evidence type="ECO:0000256" key="3">
    <source>
        <dbReference type="ARBA" id="ARBA00022932"/>
    </source>
</evidence>
<dbReference type="OrthoDB" id="10045819at2759"/>
<evidence type="ECO:0000256" key="4">
    <source>
        <dbReference type="ARBA" id="ARBA00026139"/>
    </source>
</evidence>
<keyword evidence="3" id="KW-0548">Nucleotidyltransferase</keyword>
<dbReference type="InterPro" id="IPR044917">
    <property type="entry name" value="PRIMPOL"/>
</dbReference>
<dbReference type="GO" id="GO:0031297">
    <property type="term" value="P:replication fork processing"/>
    <property type="evidence" value="ECO:0007669"/>
    <property type="project" value="TreeGrafter"/>
</dbReference>
<dbReference type="PANTHER" id="PTHR31399:SF0">
    <property type="entry name" value="DNA-DIRECTED PRIMASE_POLYMERASE PROTEIN"/>
    <property type="match status" value="1"/>
</dbReference>
<comment type="catalytic activity">
    <reaction evidence="7">
        <text>DNA(n) + a 2'-deoxyribonucleoside 5'-triphosphate = DNA(n+1) + diphosphate</text>
        <dbReference type="Rhea" id="RHEA:22508"/>
        <dbReference type="Rhea" id="RHEA-COMP:17339"/>
        <dbReference type="Rhea" id="RHEA-COMP:17340"/>
        <dbReference type="ChEBI" id="CHEBI:33019"/>
        <dbReference type="ChEBI" id="CHEBI:61560"/>
        <dbReference type="ChEBI" id="CHEBI:173112"/>
        <dbReference type="EC" id="2.7.7.7"/>
    </reaction>
    <physiologicalReaction direction="left-to-right" evidence="7">
        <dbReference type="Rhea" id="RHEA:22509"/>
    </physiologicalReaction>
</comment>
<comment type="catalytic activity">
    <reaction evidence="5">
        <text>ssDNA + n NTP = ssDNA/pppN(pN)n-1 hybrid + (n-1) diphosphate.</text>
        <dbReference type="EC" id="2.7.7.102"/>
    </reaction>
</comment>
<dbReference type="GO" id="GO:0003887">
    <property type="term" value="F:DNA-directed DNA polymerase activity"/>
    <property type="evidence" value="ECO:0007669"/>
    <property type="project" value="UniProtKB-KW"/>
</dbReference>
<name>A0A816D0P5_9BILA</name>
<organism evidence="9 11">
    <name type="scientific">Rotaria magnacalcarata</name>
    <dbReference type="NCBI Taxonomy" id="392030"/>
    <lineage>
        <taxon>Eukaryota</taxon>
        <taxon>Metazoa</taxon>
        <taxon>Spiralia</taxon>
        <taxon>Gnathifera</taxon>
        <taxon>Rotifera</taxon>
        <taxon>Eurotatoria</taxon>
        <taxon>Bdelloidea</taxon>
        <taxon>Philodinida</taxon>
        <taxon>Philodinidae</taxon>
        <taxon>Rotaria</taxon>
    </lineage>
</organism>
<proteinExistence type="inferred from homology"/>
<dbReference type="GO" id="GO:0042276">
    <property type="term" value="P:error-prone translesion synthesis"/>
    <property type="evidence" value="ECO:0007669"/>
    <property type="project" value="InterPro"/>
</dbReference>
<dbReference type="PANTHER" id="PTHR31399">
    <property type="entry name" value="DNA-DIRECTED PRIMASE / POLYMERASE PROTEIN"/>
    <property type="match status" value="1"/>
</dbReference>
<evidence type="ECO:0000256" key="5">
    <source>
        <dbReference type="ARBA" id="ARBA00044677"/>
    </source>
</evidence>
<dbReference type="EMBL" id="CAJOBJ010005310">
    <property type="protein sequence ID" value="CAF4027429.1"/>
    <property type="molecule type" value="Genomic_DNA"/>
</dbReference>
<feature type="region of interest" description="Disordered" evidence="8">
    <location>
        <begin position="13"/>
        <end position="37"/>
    </location>
</feature>
<gene>
    <name evidence="10" type="ORF">GIL414_LOCUS13219</name>
    <name evidence="9" type="ORF">KQP761_LOCUS26221</name>
</gene>
<dbReference type="GO" id="GO:0003682">
    <property type="term" value="F:chromatin binding"/>
    <property type="evidence" value="ECO:0007669"/>
    <property type="project" value="TreeGrafter"/>
</dbReference>
<sequence length="808" mass="92842">MDHECDASIYRVLSDDDEDNNNNNNNDDDNDNEEINSFQTSDDAANNEVQSGLPNSREISIALSLFRHRHNLSKSCVNDLCELLRYLGVKNVPTDFRTIQRNILKNQENILQGKKYSVCSKCGNKGNIKSKCENTKCTSSVNHQSISTELCTFKLLPQITSILERHAVLPQPDNDCSRISDVQEGAVWRNIFSQQLVADPKRQIVTFLLNSDGIVLKKSSRSIWVSCMIINELPRAIRFNINNVIICSISIGSNKPKKTEFQSHISDWVRELRQLELGFYVSPPNSNRIFLKTHTYLIAATLDKPAQALLMNMNDPVGFYSCVRCTIKGKSVQSGNGSIRVFIRNTEDNIEDRNNALYDKHLLILSQRRSKLKTNEYDPACGRQGVCLLRDLSYFNIGQSCTADSLHNVYAGTFKRLLELWFKSRRQPFSIHKSLHIIEAQLDSIRCPSTTYHVPSQLRHFQTYKGNEYRLVLLFGYQSTSENISYHLIHANPSILFQNTTTLRIFMKTIIHSLLLSIIQHKCTTFNINLTVQECASTSNLIKQLVPFVNTLRKYCNRCNTSIPFVSIADIAYLLVQNKTNQWTLAIDTSVYSKNQQLRLFEIAKYGKNNPLVLSTKFPFHSEIQYSYSNLLKKSLITFMEHDIIPKIYLKDKNFVVDLSSISNPINTLSYNFIHVNLLNQHIDPSIFYNPPTNLNIDRNLPKSKHFNTTKNLNLSNPDMQIFLNFVENIITSEPTHQGYVHSSIRGAYNRNLLFFNIAGNYRFCPKKNDHHKRNTVAIMVDTKNYTYCTRCKDIECNNTILSWKKIK</sequence>
<dbReference type="EC" id="2.7.7.102" evidence="6"/>
<dbReference type="EC" id="2.7.7.7" evidence="2"/>
<dbReference type="AlphaFoldDB" id="A0A816D0P5"/>
<dbReference type="GO" id="GO:0006264">
    <property type="term" value="P:mitochondrial DNA replication"/>
    <property type="evidence" value="ECO:0007669"/>
    <property type="project" value="TreeGrafter"/>
</dbReference>
<dbReference type="GO" id="GO:0005634">
    <property type="term" value="C:nucleus"/>
    <property type="evidence" value="ECO:0007669"/>
    <property type="project" value="TreeGrafter"/>
</dbReference>
<keyword evidence="3" id="KW-0239">DNA-directed DNA polymerase</keyword>
<evidence type="ECO:0000313" key="11">
    <source>
        <dbReference type="Proteomes" id="UP000663834"/>
    </source>
</evidence>
<dbReference type="EMBL" id="CAJNOW010014203">
    <property type="protein sequence ID" value="CAF1630975.1"/>
    <property type="molecule type" value="Genomic_DNA"/>
</dbReference>
<keyword evidence="3" id="KW-0808">Transferase</keyword>
<dbReference type="Proteomes" id="UP000681720">
    <property type="component" value="Unassembled WGS sequence"/>
</dbReference>
<evidence type="ECO:0000256" key="6">
    <source>
        <dbReference type="ARBA" id="ARBA00044768"/>
    </source>
</evidence>